<evidence type="ECO:0000313" key="2">
    <source>
        <dbReference type="Proteomes" id="UP000494161"/>
    </source>
</evidence>
<dbReference type="RefSeq" id="WP_175224579.1">
    <property type="nucleotide sequence ID" value="NZ_CADILJ010000076.1"/>
</dbReference>
<organism evidence="1 2">
    <name type="scientific">Achromobacter ruhlandii</name>
    <dbReference type="NCBI Taxonomy" id="72557"/>
    <lineage>
        <taxon>Bacteria</taxon>
        <taxon>Pseudomonadati</taxon>
        <taxon>Pseudomonadota</taxon>
        <taxon>Betaproteobacteria</taxon>
        <taxon>Burkholderiales</taxon>
        <taxon>Alcaligenaceae</taxon>
        <taxon>Achromobacter</taxon>
    </lineage>
</organism>
<evidence type="ECO:0000313" key="1">
    <source>
        <dbReference type="EMBL" id="CAB3956947.1"/>
    </source>
</evidence>
<accession>A0ABM8M1Q3</accession>
<dbReference type="InterPro" id="IPR010982">
    <property type="entry name" value="Lambda_DNA-bd_dom_sf"/>
</dbReference>
<name>A0ABM8M1Q3_9BURK</name>
<comment type="caution">
    <text evidence="1">The sequence shown here is derived from an EMBL/GenBank/DDBJ whole genome shotgun (WGS) entry which is preliminary data.</text>
</comment>
<keyword evidence="2" id="KW-1185">Reference proteome</keyword>
<dbReference type="EMBL" id="CADILJ010000076">
    <property type="protein sequence ID" value="CAB3956947.1"/>
    <property type="molecule type" value="Genomic_DNA"/>
</dbReference>
<dbReference type="Gene3D" id="1.10.260.40">
    <property type="entry name" value="lambda repressor-like DNA-binding domains"/>
    <property type="match status" value="1"/>
</dbReference>
<sequence length="103" mass="11454">MSTQAVSPEQVESTRKIAERLRSEIGVAISSFTQARAADFMGTSASTVNRIVADDLDKVCHLMAAIGLQFAPVGAMVYSKERIEALELFTYEYLRTKVESRRH</sequence>
<protein>
    <recommendedName>
        <fullName evidence="3">Transcriptional regulator</fullName>
    </recommendedName>
</protein>
<reference evidence="1 2" key="1">
    <citation type="submission" date="2020-04" db="EMBL/GenBank/DDBJ databases">
        <authorList>
            <person name="De Canck E."/>
        </authorList>
    </citation>
    <scope>NUCLEOTIDE SEQUENCE [LARGE SCALE GENOMIC DNA]</scope>
    <source>
        <strain evidence="1 2">LMG 7053</strain>
    </source>
</reference>
<dbReference type="SUPFAM" id="SSF47413">
    <property type="entry name" value="lambda repressor-like DNA-binding domains"/>
    <property type="match status" value="1"/>
</dbReference>
<proteinExistence type="predicted"/>
<gene>
    <name evidence="1" type="ORF">LMG7053_05170</name>
</gene>
<evidence type="ECO:0008006" key="3">
    <source>
        <dbReference type="Google" id="ProtNLM"/>
    </source>
</evidence>
<dbReference type="Proteomes" id="UP000494161">
    <property type="component" value="Unassembled WGS sequence"/>
</dbReference>